<keyword evidence="5 7" id="KW-0472">Membrane</keyword>
<sequence length="274" mass="31499">MWYKGIVMEVKDKYLIVMREDSTLVKIDIKDKPKVGERLIFTDEDIYEVREAKSLKKKNMTLFIALAAVLVLCILPIINNGNLKAYALVSLDINPSIEFELDENKNIINIYTINTDAKSIDLEDIKGLNIEEGVIKLKGMLESEKYNLKNDNMIVGFTFLRGIEDLNYEEDIKGIMGKNFNESKVLYLKGTKDDCEKAKERGISLGRYEAELDIDDDIEDIIEDMSVEEIMKLLNNNSGVYLNEEVKDEIEDELEDKLEEGQNDDREEDDSNND</sequence>
<gene>
    <name evidence="9" type="ORF">H8923_05515</name>
</gene>
<keyword evidence="2" id="KW-1003">Cell membrane</keyword>
<keyword evidence="3 7" id="KW-0812">Transmembrane</keyword>
<evidence type="ECO:0000256" key="2">
    <source>
        <dbReference type="ARBA" id="ARBA00022475"/>
    </source>
</evidence>
<organism evidence="9 10">
    <name type="scientific">Romboutsia faecis</name>
    <dbReference type="NCBI Taxonomy" id="2764597"/>
    <lineage>
        <taxon>Bacteria</taxon>
        <taxon>Bacillati</taxon>
        <taxon>Bacillota</taxon>
        <taxon>Clostridia</taxon>
        <taxon>Peptostreptococcales</taxon>
        <taxon>Peptostreptococcaceae</taxon>
        <taxon>Romboutsia</taxon>
    </lineage>
</organism>
<feature type="region of interest" description="Disordered" evidence="6">
    <location>
        <begin position="252"/>
        <end position="274"/>
    </location>
</feature>
<reference evidence="9 10" key="1">
    <citation type="submission" date="2020-08" db="EMBL/GenBank/DDBJ databases">
        <authorList>
            <person name="Liu C."/>
            <person name="Sun Q."/>
        </authorList>
    </citation>
    <scope>NUCLEOTIDE SEQUENCE [LARGE SCALE GENOMIC DNA]</scope>
    <source>
        <strain evidence="9 10">NSJ-18</strain>
    </source>
</reference>
<feature type="domain" description="RsgI N-terminal anti-sigma" evidence="8">
    <location>
        <begin position="3"/>
        <end position="50"/>
    </location>
</feature>
<dbReference type="InterPro" id="IPR055431">
    <property type="entry name" value="RsgI_M"/>
</dbReference>
<evidence type="ECO:0000256" key="6">
    <source>
        <dbReference type="SAM" id="MobiDB-lite"/>
    </source>
</evidence>
<dbReference type="RefSeq" id="WP_172976737.1">
    <property type="nucleotide sequence ID" value="NZ_JACRWE010000002.1"/>
</dbReference>
<evidence type="ECO:0000256" key="4">
    <source>
        <dbReference type="ARBA" id="ARBA00022989"/>
    </source>
</evidence>
<evidence type="ECO:0000313" key="10">
    <source>
        <dbReference type="Proteomes" id="UP000609849"/>
    </source>
</evidence>
<keyword evidence="4 7" id="KW-1133">Transmembrane helix</keyword>
<evidence type="ECO:0000256" key="1">
    <source>
        <dbReference type="ARBA" id="ARBA00004162"/>
    </source>
</evidence>
<feature type="compositionally biased region" description="Acidic residues" evidence="6">
    <location>
        <begin position="265"/>
        <end position="274"/>
    </location>
</feature>
<feature type="transmembrane region" description="Helical" evidence="7">
    <location>
        <begin position="60"/>
        <end position="78"/>
    </location>
</feature>
<dbReference type="InterPro" id="IPR024449">
    <property type="entry name" value="Anti-sigma_RsgI_N"/>
</dbReference>
<evidence type="ECO:0000256" key="3">
    <source>
        <dbReference type="ARBA" id="ARBA00022692"/>
    </source>
</evidence>
<accession>A0ABR7JMT0</accession>
<dbReference type="Pfam" id="PF12791">
    <property type="entry name" value="RsgI_N"/>
    <property type="match status" value="1"/>
</dbReference>
<keyword evidence="10" id="KW-1185">Reference proteome</keyword>
<evidence type="ECO:0000313" key="9">
    <source>
        <dbReference type="EMBL" id="MBC5996213.1"/>
    </source>
</evidence>
<name>A0ABR7JMT0_9FIRM</name>
<evidence type="ECO:0000256" key="7">
    <source>
        <dbReference type="SAM" id="Phobius"/>
    </source>
</evidence>
<dbReference type="Proteomes" id="UP000609849">
    <property type="component" value="Unassembled WGS sequence"/>
</dbReference>
<protein>
    <submittedName>
        <fullName evidence="9">Anti-sigma factor domain-containing protein</fullName>
    </submittedName>
</protein>
<dbReference type="Pfam" id="PF23750">
    <property type="entry name" value="RsgI_M"/>
    <property type="match status" value="1"/>
</dbReference>
<evidence type="ECO:0000259" key="8">
    <source>
        <dbReference type="PROSITE" id="PS51849"/>
    </source>
</evidence>
<evidence type="ECO:0000256" key="5">
    <source>
        <dbReference type="ARBA" id="ARBA00023136"/>
    </source>
</evidence>
<comment type="caution">
    <text evidence="9">The sequence shown here is derived from an EMBL/GenBank/DDBJ whole genome shotgun (WGS) entry which is preliminary data.</text>
</comment>
<comment type="subcellular location">
    <subcellularLocation>
        <location evidence="1">Cell membrane</location>
        <topology evidence="1">Single-pass membrane protein</topology>
    </subcellularLocation>
</comment>
<dbReference type="EMBL" id="JACRWE010000002">
    <property type="protein sequence ID" value="MBC5996213.1"/>
    <property type="molecule type" value="Genomic_DNA"/>
</dbReference>
<proteinExistence type="predicted"/>
<dbReference type="PROSITE" id="PS51849">
    <property type="entry name" value="RSGI_N"/>
    <property type="match status" value="1"/>
</dbReference>